<keyword evidence="2 5" id="KW-0812">Transmembrane</keyword>
<dbReference type="HOGENOM" id="CLU_018415_1_0_9"/>
<dbReference type="EMBL" id="AGEG01000006">
    <property type="protein sequence ID" value="EHR37450.1"/>
    <property type="molecule type" value="Genomic_DNA"/>
</dbReference>
<evidence type="ECO:0000259" key="6">
    <source>
        <dbReference type="Pfam" id="PF00999"/>
    </source>
</evidence>
<sequence>MLWGMGWVLLLGWISGRMMERCHLPRLVGYLIIGILLGPAVLNGLDGQLLSLAGDIRQMALMVILIKAGLTLNIKDLKQVGRPAILMCFVPALFEIISIGLLAGYFLPLNYAESFLLASVLAAVSPAVLVPRMAQMMDQGLGVDQGIPQMVLAGGTADDILIFVLFAGFMQVNQGGSFDLSQLGTIPMTVLTGVGLGIAVGWVVKRLVDRFDLQAINFFILSLATSLVMMGLEPVLEGKLPYSGVLAVLAAHLTLRQLLPDQSQKLAGSFTKVWRVAEIFLFAFLGTAVDPRLALQAGWGVLVVIILGLVGRMMGVRVSLLGTSFDPQERAFIMGSYLPKATVQASLGGLPLMAGFTCGDLILVAATVAILLTAPLGAVFIDYFGPRWLKESRRGKGLDS</sequence>
<evidence type="ECO:0000256" key="2">
    <source>
        <dbReference type="ARBA" id="ARBA00022692"/>
    </source>
</evidence>
<feature type="transmembrane region" description="Helical" evidence="5">
    <location>
        <begin position="56"/>
        <end position="72"/>
    </location>
</feature>
<evidence type="ECO:0000313" key="7">
    <source>
        <dbReference type="EMBL" id="EHR37450.1"/>
    </source>
</evidence>
<organism evidence="7 8">
    <name type="scientific">Facklamia languida CCUG 37842</name>
    <dbReference type="NCBI Taxonomy" id="883113"/>
    <lineage>
        <taxon>Bacteria</taxon>
        <taxon>Bacillati</taxon>
        <taxon>Bacillota</taxon>
        <taxon>Bacilli</taxon>
        <taxon>Lactobacillales</taxon>
        <taxon>Aerococcaceae</taxon>
        <taxon>Facklamia</taxon>
    </lineage>
</organism>
<dbReference type="InterPro" id="IPR038770">
    <property type="entry name" value="Na+/solute_symporter_sf"/>
</dbReference>
<accession>H3NIE0</accession>
<feature type="transmembrane region" description="Helical" evidence="5">
    <location>
        <begin position="27"/>
        <end position="44"/>
    </location>
</feature>
<feature type="transmembrane region" description="Helical" evidence="5">
    <location>
        <begin position="84"/>
        <end position="105"/>
    </location>
</feature>
<feature type="transmembrane region" description="Helical" evidence="5">
    <location>
        <begin position="111"/>
        <end position="130"/>
    </location>
</feature>
<feature type="transmembrane region" description="Helical" evidence="5">
    <location>
        <begin position="362"/>
        <end position="384"/>
    </location>
</feature>
<dbReference type="Gene3D" id="1.20.1530.20">
    <property type="match status" value="1"/>
</dbReference>
<dbReference type="STRING" id="883113.HMPREF9708_00629"/>
<dbReference type="PATRIC" id="fig|883113.3.peg.630"/>
<feature type="transmembrane region" description="Helical" evidence="5">
    <location>
        <begin position="151"/>
        <end position="172"/>
    </location>
</feature>
<feature type="transmembrane region" description="Helical" evidence="5">
    <location>
        <begin position="297"/>
        <end position="316"/>
    </location>
</feature>
<dbReference type="GO" id="GO:0016020">
    <property type="term" value="C:membrane"/>
    <property type="evidence" value="ECO:0007669"/>
    <property type="project" value="UniProtKB-SubCell"/>
</dbReference>
<dbReference type="RefSeq" id="WP_006308656.1">
    <property type="nucleotide sequence ID" value="NZ_JH601133.1"/>
</dbReference>
<dbReference type="PANTHER" id="PTHR31102:SF1">
    <property type="entry name" value="CATION_H+ EXCHANGER DOMAIN-CONTAINING PROTEIN"/>
    <property type="match status" value="1"/>
</dbReference>
<feature type="transmembrane region" description="Helical" evidence="5">
    <location>
        <begin position="266"/>
        <end position="285"/>
    </location>
</feature>
<evidence type="ECO:0000256" key="1">
    <source>
        <dbReference type="ARBA" id="ARBA00004141"/>
    </source>
</evidence>
<gene>
    <name evidence="7" type="ORF">HMPREF9708_00629</name>
</gene>
<keyword evidence="3 5" id="KW-1133">Transmembrane helix</keyword>
<dbReference type="Proteomes" id="UP000006190">
    <property type="component" value="Unassembled WGS sequence"/>
</dbReference>
<name>H3NIE0_9LACT</name>
<evidence type="ECO:0000256" key="3">
    <source>
        <dbReference type="ARBA" id="ARBA00022989"/>
    </source>
</evidence>
<dbReference type="InterPro" id="IPR006153">
    <property type="entry name" value="Cation/H_exchanger_TM"/>
</dbReference>
<protein>
    <recommendedName>
        <fullName evidence="6">Cation/H+ exchanger transmembrane domain-containing protein</fullName>
    </recommendedName>
</protein>
<dbReference type="eggNOG" id="COG0025">
    <property type="taxonomic scope" value="Bacteria"/>
</dbReference>
<feature type="domain" description="Cation/H+ exchanger transmembrane" evidence="6">
    <location>
        <begin position="9"/>
        <end position="375"/>
    </location>
</feature>
<dbReference type="GO" id="GO:0015297">
    <property type="term" value="F:antiporter activity"/>
    <property type="evidence" value="ECO:0007669"/>
    <property type="project" value="InterPro"/>
</dbReference>
<feature type="transmembrane region" description="Helical" evidence="5">
    <location>
        <begin position="184"/>
        <end position="204"/>
    </location>
</feature>
<dbReference type="InterPro" id="IPR051843">
    <property type="entry name" value="CPA1_transporter"/>
</dbReference>
<comment type="caution">
    <text evidence="7">The sequence shown here is derived from an EMBL/GenBank/DDBJ whole genome shotgun (WGS) entry which is preliminary data.</text>
</comment>
<dbReference type="PANTHER" id="PTHR31102">
    <property type="match status" value="1"/>
</dbReference>
<dbReference type="Pfam" id="PF00999">
    <property type="entry name" value="Na_H_Exchanger"/>
    <property type="match status" value="1"/>
</dbReference>
<comment type="subcellular location">
    <subcellularLocation>
        <location evidence="1">Membrane</location>
        <topology evidence="1">Multi-pass membrane protein</topology>
    </subcellularLocation>
</comment>
<reference evidence="7 8" key="1">
    <citation type="submission" date="2012-01" db="EMBL/GenBank/DDBJ databases">
        <title>The Genome Sequence of Facklamia languida CCUG 37842.</title>
        <authorList>
            <consortium name="The Broad Institute Genome Sequencing Platform"/>
            <person name="Earl A."/>
            <person name="Ward D."/>
            <person name="Feldgarden M."/>
            <person name="Gevers D."/>
            <person name="Huys G."/>
            <person name="Young S.K."/>
            <person name="Zeng Q."/>
            <person name="Gargeya S."/>
            <person name="Fitzgerald M."/>
            <person name="Haas B."/>
            <person name="Abouelleil A."/>
            <person name="Alvarado L."/>
            <person name="Arachchi H.M."/>
            <person name="Berlin A."/>
            <person name="Chapman S.B."/>
            <person name="Gearin G."/>
            <person name="Goldberg J."/>
            <person name="Griggs A."/>
            <person name="Gujja S."/>
            <person name="Hansen M."/>
            <person name="Heiman D."/>
            <person name="Howarth C."/>
            <person name="Larimer J."/>
            <person name="Lui A."/>
            <person name="MacDonald P.J.P."/>
            <person name="McCowen C."/>
            <person name="Montmayeur A."/>
            <person name="Murphy C."/>
            <person name="Neiman D."/>
            <person name="Pearson M."/>
            <person name="Priest M."/>
            <person name="Roberts A."/>
            <person name="Saif S."/>
            <person name="Shea T."/>
            <person name="Sisk P."/>
            <person name="Stolte C."/>
            <person name="Sykes S."/>
            <person name="Wortman J."/>
            <person name="Nusbaum C."/>
            <person name="Birren B."/>
        </authorList>
    </citation>
    <scope>NUCLEOTIDE SEQUENCE [LARGE SCALE GENOMIC DNA]</scope>
    <source>
        <strain evidence="7 8">CCUG 37842</strain>
    </source>
</reference>
<keyword evidence="4 5" id="KW-0472">Membrane</keyword>
<keyword evidence="8" id="KW-1185">Reference proteome</keyword>
<evidence type="ECO:0000313" key="8">
    <source>
        <dbReference type="Proteomes" id="UP000006190"/>
    </source>
</evidence>
<dbReference type="AlphaFoldDB" id="H3NIE0"/>
<dbReference type="GO" id="GO:1902600">
    <property type="term" value="P:proton transmembrane transport"/>
    <property type="evidence" value="ECO:0007669"/>
    <property type="project" value="InterPro"/>
</dbReference>
<evidence type="ECO:0000256" key="4">
    <source>
        <dbReference type="ARBA" id="ARBA00023136"/>
    </source>
</evidence>
<feature type="transmembrane region" description="Helical" evidence="5">
    <location>
        <begin position="216"/>
        <end position="236"/>
    </location>
</feature>
<dbReference type="OrthoDB" id="9790604at2"/>
<evidence type="ECO:0000256" key="5">
    <source>
        <dbReference type="SAM" id="Phobius"/>
    </source>
</evidence>
<proteinExistence type="predicted"/>